<reference evidence="1" key="1">
    <citation type="submission" date="2023-08" db="EMBL/GenBank/DDBJ databases">
        <authorList>
            <person name="Audoor S."/>
            <person name="Bilcke G."/>
        </authorList>
    </citation>
    <scope>NUCLEOTIDE SEQUENCE</scope>
</reference>
<gene>
    <name evidence="1" type="ORF">CYCCA115_LOCUS5566</name>
</gene>
<dbReference type="AlphaFoldDB" id="A0AAD2CNI3"/>
<dbReference type="Proteomes" id="UP001295423">
    <property type="component" value="Unassembled WGS sequence"/>
</dbReference>
<organism evidence="1 2">
    <name type="scientific">Cylindrotheca closterium</name>
    <dbReference type="NCBI Taxonomy" id="2856"/>
    <lineage>
        <taxon>Eukaryota</taxon>
        <taxon>Sar</taxon>
        <taxon>Stramenopiles</taxon>
        <taxon>Ochrophyta</taxon>
        <taxon>Bacillariophyta</taxon>
        <taxon>Bacillariophyceae</taxon>
        <taxon>Bacillariophycidae</taxon>
        <taxon>Bacillariales</taxon>
        <taxon>Bacillariaceae</taxon>
        <taxon>Cylindrotheca</taxon>
    </lineage>
</organism>
<evidence type="ECO:0000313" key="2">
    <source>
        <dbReference type="Proteomes" id="UP001295423"/>
    </source>
</evidence>
<proteinExistence type="predicted"/>
<comment type="caution">
    <text evidence="1">The sequence shown here is derived from an EMBL/GenBank/DDBJ whole genome shotgun (WGS) entry which is preliminary data.</text>
</comment>
<protein>
    <submittedName>
        <fullName evidence="1">Uncharacterized protein</fullName>
    </submittedName>
</protein>
<keyword evidence="2" id="KW-1185">Reference proteome</keyword>
<name>A0AAD2CNI3_9STRA</name>
<sequence length="30" mass="3038">GTSSGDSIGIAIGHSGCFQNFVNQTSLVQI</sequence>
<dbReference type="EMBL" id="CAKOGP040000617">
    <property type="protein sequence ID" value="CAJ1937223.1"/>
    <property type="molecule type" value="Genomic_DNA"/>
</dbReference>
<feature type="non-terminal residue" evidence="1">
    <location>
        <position position="1"/>
    </location>
</feature>
<evidence type="ECO:0000313" key="1">
    <source>
        <dbReference type="EMBL" id="CAJ1937223.1"/>
    </source>
</evidence>
<accession>A0AAD2CNI3</accession>